<keyword evidence="3" id="KW-1185">Reference proteome</keyword>
<dbReference type="EMBL" id="JAFMYU010000003">
    <property type="protein sequence ID" value="MBO0930429.1"/>
    <property type="molecule type" value="Genomic_DNA"/>
</dbReference>
<dbReference type="Pfam" id="PF04338">
    <property type="entry name" value="DUF481"/>
    <property type="match status" value="1"/>
</dbReference>
<reference evidence="2 3" key="1">
    <citation type="submission" date="2021-03" db="EMBL/GenBank/DDBJ databases">
        <title>Fibrella sp. HMF5036 genome sequencing and assembly.</title>
        <authorList>
            <person name="Kang H."/>
            <person name="Kim H."/>
            <person name="Bae S."/>
            <person name="Joh K."/>
        </authorList>
    </citation>
    <scope>NUCLEOTIDE SEQUENCE [LARGE SCALE GENOMIC DNA]</scope>
    <source>
        <strain evidence="2 3">HMF5036</strain>
    </source>
</reference>
<evidence type="ECO:0000313" key="3">
    <source>
        <dbReference type="Proteomes" id="UP000664795"/>
    </source>
</evidence>
<comment type="caution">
    <text evidence="2">The sequence shown here is derived from an EMBL/GenBank/DDBJ whole genome shotgun (WGS) entry which is preliminary data.</text>
</comment>
<dbReference type="Proteomes" id="UP000664795">
    <property type="component" value="Unassembled WGS sequence"/>
</dbReference>
<evidence type="ECO:0000313" key="2">
    <source>
        <dbReference type="EMBL" id="MBO0930429.1"/>
    </source>
</evidence>
<feature type="chain" id="PRO_5038048812" evidence="1">
    <location>
        <begin position="18"/>
        <end position="253"/>
    </location>
</feature>
<name>A0A939JWW8_9BACT</name>
<organism evidence="2 3">
    <name type="scientific">Fibrella aquatilis</name>
    <dbReference type="NCBI Taxonomy" id="2817059"/>
    <lineage>
        <taxon>Bacteria</taxon>
        <taxon>Pseudomonadati</taxon>
        <taxon>Bacteroidota</taxon>
        <taxon>Cytophagia</taxon>
        <taxon>Cytophagales</taxon>
        <taxon>Spirosomataceae</taxon>
        <taxon>Fibrella</taxon>
    </lineage>
</organism>
<protein>
    <submittedName>
        <fullName evidence="2">DUF481 domain-containing protein</fullName>
    </submittedName>
</protein>
<gene>
    <name evidence="2" type="ORF">J2I48_05450</name>
</gene>
<keyword evidence="1" id="KW-0732">Signal</keyword>
<feature type="signal peptide" evidence="1">
    <location>
        <begin position="1"/>
        <end position="17"/>
    </location>
</feature>
<dbReference type="AlphaFoldDB" id="A0A939JWW8"/>
<accession>A0A939JWW8</accession>
<proteinExistence type="predicted"/>
<evidence type="ECO:0000256" key="1">
    <source>
        <dbReference type="SAM" id="SignalP"/>
    </source>
</evidence>
<sequence>MRWWLLMFALITRPALAQLNESDSIPLQLKLTTTGSYLDGIVSRLLLINRAELAYANQRWGVSSRNDYQYGQTFNRQTESDLLSTNFLYLNPLHRPYPYVMLLMETNYRRKINFRYQPGVGISYNLVREKHSLLKLSLTASFEHSAYGGTVFEHHESNGSRPNVIETIRATGRVFGRQQLLGNKLRLHYECWFQQSVLDGENYRFHTDDSLELPISKRVAVRARLRYTFEHVELVGNKPYDLFITYGISLSNN</sequence>
<dbReference type="RefSeq" id="WP_207334392.1">
    <property type="nucleotide sequence ID" value="NZ_JAFMYU010000003.1"/>
</dbReference>
<dbReference type="InterPro" id="IPR007433">
    <property type="entry name" value="DUF481"/>
</dbReference>